<name>A0A1J1HNZ3_9DIPT</name>
<organism evidence="1 2">
    <name type="scientific">Clunio marinus</name>
    <dbReference type="NCBI Taxonomy" id="568069"/>
    <lineage>
        <taxon>Eukaryota</taxon>
        <taxon>Metazoa</taxon>
        <taxon>Ecdysozoa</taxon>
        <taxon>Arthropoda</taxon>
        <taxon>Hexapoda</taxon>
        <taxon>Insecta</taxon>
        <taxon>Pterygota</taxon>
        <taxon>Neoptera</taxon>
        <taxon>Endopterygota</taxon>
        <taxon>Diptera</taxon>
        <taxon>Nematocera</taxon>
        <taxon>Chironomoidea</taxon>
        <taxon>Chironomidae</taxon>
        <taxon>Clunio</taxon>
    </lineage>
</organism>
<protein>
    <submittedName>
        <fullName evidence="1">CLUMA_CG001731, isoform A</fullName>
    </submittedName>
</protein>
<gene>
    <name evidence="1" type="ORF">CLUMA_CG001731</name>
</gene>
<evidence type="ECO:0000313" key="1">
    <source>
        <dbReference type="EMBL" id="CRK87945.1"/>
    </source>
</evidence>
<dbReference type="EMBL" id="CVRI01000006">
    <property type="protein sequence ID" value="CRK87945.1"/>
    <property type="molecule type" value="Genomic_DNA"/>
</dbReference>
<reference evidence="1 2" key="1">
    <citation type="submission" date="2015-04" db="EMBL/GenBank/DDBJ databases">
        <authorList>
            <person name="Syromyatnikov M.Y."/>
            <person name="Popov V.N."/>
        </authorList>
    </citation>
    <scope>NUCLEOTIDE SEQUENCE [LARGE SCALE GENOMIC DNA]</scope>
</reference>
<proteinExistence type="predicted"/>
<sequence>MKGKLSLRFDKAKVQHLLKIRENTNGSIGLIKHFSDHESSGTLCRKRKTQTEKWSRFHLFA</sequence>
<accession>A0A1J1HNZ3</accession>
<dbReference type="AlphaFoldDB" id="A0A1J1HNZ3"/>
<dbReference type="Proteomes" id="UP000183832">
    <property type="component" value="Unassembled WGS sequence"/>
</dbReference>
<keyword evidence="2" id="KW-1185">Reference proteome</keyword>
<evidence type="ECO:0000313" key="2">
    <source>
        <dbReference type="Proteomes" id="UP000183832"/>
    </source>
</evidence>